<dbReference type="GO" id="GO:0000166">
    <property type="term" value="F:nucleotide binding"/>
    <property type="evidence" value="ECO:0007669"/>
    <property type="project" value="InterPro"/>
</dbReference>
<dbReference type="Gene3D" id="3.40.50.720">
    <property type="entry name" value="NAD(P)-binding Rossmann-like Domain"/>
    <property type="match status" value="1"/>
</dbReference>
<reference evidence="3 4" key="1">
    <citation type="submission" date="2017-05" db="EMBL/GenBank/DDBJ databases">
        <title>Biotechnological potential of actinobacteria isolated from South African environments.</title>
        <authorList>
            <person name="Le Roes-Hill M."/>
            <person name="Prins A."/>
            <person name="Durrell K.A."/>
        </authorList>
    </citation>
    <scope>NUCLEOTIDE SEQUENCE [LARGE SCALE GENOMIC DNA]</scope>
    <source>
        <strain evidence="3">M26</strain>
    </source>
</reference>
<dbReference type="EMBL" id="NGFP01000005">
    <property type="protein sequence ID" value="OUC99652.1"/>
    <property type="molecule type" value="Genomic_DNA"/>
</dbReference>
<feature type="domain" description="Gfo/Idh/MocA-like oxidoreductase N-terminal" evidence="1">
    <location>
        <begin position="5"/>
        <end position="124"/>
    </location>
</feature>
<dbReference type="InterPro" id="IPR051317">
    <property type="entry name" value="Gfo/Idh/MocA_oxidoreduct"/>
</dbReference>
<dbReference type="Proteomes" id="UP000194761">
    <property type="component" value="Unassembled WGS sequence"/>
</dbReference>
<accession>A0A243RWT7</accession>
<evidence type="ECO:0000259" key="1">
    <source>
        <dbReference type="Pfam" id="PF01408"/>
    </source>
</evidence>
<sequence length="390" mass="42623">MRNDLRIGVAGYGLRRSLAREAHRPGNGSRVVALYDPDPAAQRQARAEIGPELRLAADFDTLLNGDVDAVMILTPDHTHVDLAVAALRAGRATLVEKPLAITVEDCDLILRTAHEHRARLYVGHNMRHMPVVRAMRQLITDGAIGEVRAVWCRHFVGHGGDYYFKDWHADRRNTTGLLLQKGAHDIDVIHWLAGSRTALVTGMGGLTVYGQVTDRSEGLPQDWFSPEANWPPLAQRGLNPVVDVEDLSMMQMRLENGVYASYEQCHFTPDYWRNYTVIGTAGRLENFGDHGEKAVIRVWNGGRRGYDPEGDLQVPITAGVSGHGGADEGLVSEFVRFAVEGGMTDTSPVAARDSIAAGVHATESLRDGSTPRQVPPVSPELAAYFAAGQV</sequence>
<dbReference type="SUPFAM" id="SSF51735">
    <property type="entry name" value="NAD(P)-binding Rossmann-fold domains"/>
    <property type="match status" value="1"/>
</dbReference>
<name>A0A243RWT7_9ACTN</name>
<gene>
    <name evidence="3" type="ORF">CA984_01965</name>
</gene>
<evidence type="ECO:0000259" key="2">
    <source>
        <dbReference type="Pfam" id="PF22725"/>
    </source>
</evidence>
<dbReference type="InterPro" id="IPR036291">
    <property type="entry name" value="NAD(P)-bd_dom_sf"/>
</dbReference>
<dbReference type="InterPro" id="IPR000683">
    <property type="entry name" value="Gfo/Idh/MocA-like_OxRdtase_N"/>
</dbReference>
<organism evidence="3 4">
    <name type="scientific">Streptosporangium minutum</name>
    <dbReference type="NCBI Taxonomy" id="569862"/>
    <lineage>
        <taxon>Bacteria</taxon>
        <taxon>Bacillati</taxon>
        <taxon>Actinomycetota</taxon>
        <taxon>Actinomycetes</taxon>
        <taxon>Streptosporangiales</taxon>
        <taxon>Streptosporangiaceae</taxon>
        <taxon>Streptosporangium</taxon>
    </lineage>
</organism>
<feature type="domain" description="GFO/IDH/MocA-like oxidoreductase" evidence="2">
    <location>
        <begin position="132"/>
        <end position="285"/>
    </location>
</feature>
<dbReference type="Gene3D" id="3.30.360.10">
    <property type="entry name" value="Dihydrodipicolinate Reductase, domain 2"/>
    <property type="match status" value="1"/>
</dbReference>
<protein>
    <submittedName>
        <fullName evidence="3">Oxidoreductase</fullName>
    </submittedName>
</protein>
<evidence type="ECO:0000313" key="3">
    <source>
        <dbReference type="EMBL" id="OUC99652.1"/>
    </source>
</evidence>
<dbReference type="RefSeq" id="WP_086567284.1">
    <property type="nucleotide sequence ID" value="NZ_NGFP01000005.1"/>
</dbReference>
<dbReference type="Pfam" id="PF22725">
    <property type="entry name" value="GFO_IDH_MocA_C3"/>
    <property type="match status" value="1"/>
</dbReference>
<dbReference type="PANTHER" id="PTHR43708:SF8">
    <property type="entry name" value="OXIDOREDUCTASE"/>
    <property type="match status" value="1"/>
</dbReference>
<comment type="caution">
    <text evidence="3">The sequence shown here is derived from an EMBL/GenBank/DDBJ whole genome shotgun (WGS) entry which is preliminary data.</text>
</comment>
<keyword evidence="4" id="KW-1185">Reference proteome</keyword>
<dbReference type="AlphaFoldDB" id="A0A243RWT7"/>
<dbReference type="InterPro" id="IPR055170">
    <property type="entry name" value="GFO_IDH_MocA-like_dom"/>
</dbReference>
<dbReference type="SUPFAM" id="SSF55347">
    <property type="entry name" value="Glyceraldehyde-3-phosphate dehydrogenase-like, C-terminal domain"/>
    <property type="match status" value="1"/>
</dbReference>
<evidence type="ECO:0000313" key="4">
    <source>
        <dbReference type="Proteomes" id="UP000194761"/>
    </source>
</evidence>
<dbReference type="PANTHER" id="PTHR43708">
    <property type="entry name" value="CONSERVED EXPRESSED OXIDOREDUCTASE (EUROFUNG)"/>
    <property type="match status" value="1"/>
</dbReference>
<dbReference type="Pfam" id="PF01408">
    <property type="entry name" value="GFO_IDH_MocA"/>
    <property type="match status" value="1"/>
</dbReference>
<proteinExistence type="predicted"/>